<reference evidence="2 3" key="1">
    <citation type="submission" date="2019-06" db="EMBL/GenBank/DDBJ databases">
        <title>A chromosomal-level reference genome of Carpinus fangiana (Coryloideae, Betulaceae).</title>
        <authorList>
            <person name="Yang X."/>
            <person name="Wang Z."/>
            <person name="Zhang L."/>
            <person name="Hao G."/>
            <person name="Liu J."/>
            <person name="Yang Y."/>
        </authorList>
    </citation>
    <scope>NUCLEOTIDE SEQUENCE [LARGE SCALE GENOMIC DNA]</scope>
    <source>
        <strain evidence="2">Cfa_2016G</strain>
        <tissue evidence="2">Leaf</tissue>
    </source>
</reference>
<organism evidence="2 3">
    <name type="scientific">Carpinus fangiana</name>
    <dbReference type="NCBI Taxonomy" id="176857"/>
    <lineage>
        <taxon>Eukaryota</taxon>
        <taxon>Viridiplantae</taxon>
        <taxon>Streptophyta</taxon>
        <taxon>Embryophyta</taxon>
        <taxon>Tracheophyta</taxon>
        <taxon>Spermatophyta</taxon>
        <taxon>Magnoliopsida</taxon>
        <taxon>eudicotyledons</taxon>
        <taxon>Gunneridae</taxon>
        <taxon>Pentapetalae</taxon>
        <taxon>rosids</taxon>
        <taxon>fabids</taxon>
        <taxon>Fagales</taxon>
        <taxon>Betulaceae</taxon>
        <taxon>Carpinus</taxon>
    </lineage>
</organism>
<feature type="compositionally biased region" description="Basic and acidic residues" evidence="1">
    <location>
        <begin position="9"/>
        <end position="18"/>
    </location>
</feature>
<sequence>MKAAATGNKETKKLAKTPDDEESGCIGVDGVAAPGEPEMVMANFWPNWQCWPTVQM</sequence>
<gene>
    <name evidence="2" type="ORF">FH972_001967</name>
</gene>
<keyword evidence="3" id="KW-1185">Reference proteome</keyword>
<feature type="region of interest" description="Disordered" evidence="1">
    <location>
        <begin position="1"/>
        <end position="26"/>
    </location>
</feature>
<proteinExistence type="predicted"/>
<dbReference type="EMBL" id="CM017321">
    <property type="protein sequence ID" value="KAE7997322.1"/>
    <property type="molecule type" value="Genomic_DNA"/>
</dbReference>
<protein>
    <submittedName>
        <fullName evidence="2">Uncharacterized protein</fullName>
    </submittedName>
</protein>
<dbReference type="AlphaFoldDB" id="A0A5N6QDE5"/>
<evidence type="ECO:0000313" key="2">
    <source>
        <dbReference type="EMBL" id="KAE7997322.1"/>
    </source>
</evidence>
<name>A0A5N6QDE5_9ROSI</name>
<accession>A0A5N6QDE5</accession>
<dbReference type="Proteomes" id="UP000327013">
    <property type="component" value="Chromosome 1"/>
</dbReference>
<evidence type="ECO:0000313" key="3">
    <source>
        <dbReference type="Proteomes" id="UP000327013"/>
    </source>
</evidence>
<evidence type="ECO:0000256" key="1">
    <source>
        <dbReference type="SAM" id="MobiDB-lite"/>
    </source>
</evidence>